<dbReference type="PANTHER" id="PTHR35011:SF2">
    <property type="entry name" value="2,3-DIKETO-L-GULONATE TRAP TRANSPORTER SMALL PERMEASE PROTEIN YIAM"/>
    <property type="match status" value="1"/>
</dbReference>
<dbReference type="GO" id="GO:0015740">
    <property type="term" value="P:C4-dicarboxylate transport"/>
    <property type="evidence" value="ECO:0007669"/>
    <property type="project" value="TreeGrafter"/>
</dbReference>
<keyword evidence="4 9" id="KW-0997">Cell inner membrane</keyword>
<evidence type="ECO:0000313" key="12">
    <source>
        <dbReference type="Proteomes" id="UP000648908"/>
    </source>
</evidence>
<keyword evidence="5 9" id="KW-0812">Transmembrane</keyword>
<comment type="subunit">
    <text evidence="9">The complex comprises the extracytoplasmic solute receptor protein and the two transmembrane proteins.</text>
</comment>
<evidence type="ECO:0000256" key="6">
    <source>
        <dbReference type="ARBA" id="ARBA00022989"/>
    </source>
</evidence>
<dbReference type="PANTHER" id="PTHR35011">
    <property type="entry name" value="2,3-DIKETO-L-GULONATE TRAP TRANSPORTER SMALL PERMEASE PROTEIN YIAM"/>
    <property type="match status" value="1"/>
</dbReference>
<comment type="subcellular location">
    <subcellularLocation>
        <location evidence="1 9">Cell inner membrane</location>
        <topology evidence="1 9">Multi-pass membrane protein</topology>
    </subcellularLocation>
</comment>
<evidence type="ECO:0000256" key="2">
    <source>
        <dbReference type="ARBA" id="ARBA00022448"/>
    </source>
</evidence>
<comment type="caution">
    <text evidence="11">The sequence shown here is derived from an EMBL/GenBank/DDBJ whole genome shotgun (WGS) entry which is preliminary data.</text>
</comment>
<proteinExistence type="inferred from homology"/>
<dbReference type="GO" id="GO:0005886">
    <property type="term" value="C:plasma membrane"/>
    <property type="evidence" value="ECO:0007669"/>
    <property type="project" value="UniProtKB-SubCell"/>
</dbReference>
<dbReference type="GO" id="GO:0022857">
    <property type="term" value="F:transmembrane transporter activity"/>
    <property type="evidence" value="ECO:0007669"/>
    <property type="project" value="UniProtKB-UniRule"/>
</dbReference>
<evidence type="ECO:0000256" key="5">
    <source>
        <dbReference type="ARBA" id="ARBA00022692"/>
    </source>
</evidence>
<dbReference type="Proteomes" id="UP000648908">
    <property type="component" value="Unassembled WGS sequence"/>
</dbReference>
<evidence type="ECO:0000256" key="9">
    <source>
        <dbReference type="RuleBase" id="RU369079"/>
    </source>
</evidence>
<dbReference type="RefSeq" id="WP_202687659.1">
    <property type="nucleotide sequence ID" value="NZ_JAESVN010000002.1"/>
</dbReference>
<name>A0A8K0V7F0_9RHOB</name>
<accession>A0A8K0V7F0</accession>
<feature type="transmembrane region" description="Helical" evidence="9">
    <location>
        <begin position="85"/>
        <end position="108"/>
    </location>
</feature>
<comment type="similarity">
    <text evidence="8 9">Belongs to the TRAP transporter small permease family.</text>
</comment>
<sequence>MLTRIESGWARILELSAMAMMMGMVGVIAWSVIGRQVFRLPVAWSEEVGAGLMAWMVLTGSAAAWHQRRHLMIDLVLRRLNRRWLAVFCAVIEALSVLLFAVAFWGALSMMEVSANNSTTALGISFRWLYLALVVGLGSMIAFSLIFLFRLFTGDRSVLPDYATEAEWNT</sequence>
<keyword evidence="7 9" id="KW-0472">Membrane</keyword>
<evidence type="ECO:0000256" key="8">
    <source>
        <dbReference type="ARBA" id="ARBA00038436"/>
    </source>
</evidence>
<evidence type="ECO:0000256" key="3">
    <source>
        <dbReference type="ARBA" id="ARBA00022475"/>
    </source>
</evidence>
<evidence type="ECO:0000313" key="11">
    <source>
        <dbReference type="EMBL" id="MBL4916852.1"/>
    </source>
</evidence>
<evidence type="ECO:0000256" key="7">
    <source>
        <dbReference type="ARBA" id="ARBA00023136"/>
    </source>
</evidence>
<dbReference type="InterPro" id="IPR055348">
    <property type="entry name" value="DctQ"/>
</dbReference>
<organism evidence="11 12">
    <name type="scientific">Szabonella alba</name>
    <dbReference type="NCBI Taxonomy" id="2804194"/>
    <lineage>
        <taxon>Bacteria</taxon>
        <taxon>Pseudomonadati</taxon>
        <taxon>Pseudomonadota</taxon>
        <taxon>Alphaproteobacteria</taxon>
        <taxon>Rhodobacterales</taxon>
        <taxon>Paracoccaceae</taxon>
        <taxon>Szabonella</taxon>
    </lineage>
</organism>
<feature type="domain" description="Tripartite ATP-independent periplasmic transporters DctQ component" evidence="10">
    <location>
        <begin position="24"/>
        <end position="153"/>
    </location>
</feature>
<keyword evidence="6 9" id="KW-1133">Transmembrane helix</keyword>
<protein>
    <recommendedName>
        <fullName evidence="9">TRAP transporter small permease protein</fullName>
    </recommendedName>
</protein>
<comment type="function">
    <text evidence="9">Part of the tripartite ATP-independent periplasmic (TRAP) transport system.</text>
</comment>
<keyword evidence="12" id="KW-1185">Reference proteome</keyword>
<keyword evidence="3" id="KW-1003">Cell membrane</keyword>
<evidence type="ECO:0000259" key="10">
    <source>
        <dbReference type="Pfam" id="PF04290"/>
    </source>
</evidence>
<keyword evidence="2 9" id="KW-0813">Transport</keyword>
<feature type="transmembrane region" description="Helical" evidence="9">
    <location>
        <begin position="128"/>
        <end position="149"/>
    </location>
</feature>
<reference evidence="11" key="1">
    <citation type="submission" date="2021-01" db="EMBL/GenBank/DDBJ databases">
        <title>Tabrizicola alba sp. nov. a motile alkaliphilic bacterium isolated from a soda lake.</title>
        <authorList>
            <person name="Szuroczki S."/>
            <person name="Abbaszade G."/>
            <person name="Schumann P."/>
            <person name="Toth E."/>
        </authorList>
    </citation>
    <scope>NUCLEOTIDE SEQUENCE</scope>
    <source>
        <strain evidence="11">DMG-N-6</strain>
    </source>
</reference>
<dbReference type="InterPro" id="IPR007387">
    <property type="entry name" value="TRAP_DctQ"/>
</dbReference>
<dbReference type="Pfam" id="PF04290">
    <property type="entry name" value="DctQ"/>
    <property type="match status" value="1"/>
</dbReference>
<dbReference type="AlphaFoldDB" id="A0A8K0V7F0"/>
<dbReference type="EMBL" id="JAESVN010000002">
    <property type="protein sequence ID" value="MBL4916852.1"/>
    <property type="molecule type" value="Genomic_DNA"/>
</dbReference>
<feature type="transmembrane region" description="Helical" evidence="9">
    <location>
        <begin position="48"/>
        <end position="65"/>
    </location>
</feature>
<gene>
    <name evidence="11" type="ORF">JL811_06410</name>
</gene>
<evidence type="ECO:0000256" key="4">
    <source>
        <dbReference type="ARBA" id="ARBA00022519"/>
    </source>
</evidence>
<feature type="transmembrane region" description="Helical" evidence="9">
    <location>
        <begin position="12"/>
        <end position="33"/>
    </location>
</feature>
<evidence type="ECO:0000256" key="1">
    <source>
        <dbReference type="ARBA" id="ARBA00004429"/>
    </source>
</evidence>